<dbReference type="EMBL" id="JADYXP020000014">
    <property type="protein sequence ID" value="KAL0110811.1"/>
    <property type="molecule type" value="Genomic_DNA"/>
</dbReference>
<dbReference type="AlphaFoldDB" id="A0AAW2F451"/>
<keyword evidence="2" id="KW-1185">Reference proteome</keyword>
<name>A0AAW2F451_9HYME</name>
<evidence type="ECO:0000313" key="1">
    <source>
        <dbReference type="EMBL" id="KAL0110811.1"/>
    </source>
</evidence>
<evidence type="ECO:0008006" key="3">
    <source>
        <dbReference type="Google" id="ProtNLM"/>
    </source>
</evidence>
<accession>A0AAW2F451</accession>
<comment type="caution">
    <text evidence="1">The sequence shown here is derived from an EMBL/GenBank/DDBJ whole genome shotgun (WGS) entry which is preliminary data.</text>
</comment>
<sequence length="95" mass="11354">MFSSFVFYLFRLSISVSNYFENNDTLSAHVTDAHMSSYNISFLTFLKNYLISWRERKRERKSVCVIRKMEHDYVPGTNLVIFIIANINIKYIKEK</sequence>
<dbReference type="Proteomes" id="UP001430953">
    <property type="component" value="Unassembled WGS sequence"/>
</dbReference>
<evidence type="ECO:0000313" key="2">
    <source>
        <dbReference type="Proteomes" id="UP001430953"/>
    </source>
</evidence>
<organism evidence="1 2">
    <name type="scientific">Cardiocondyla obscurior</name>
    <dbReference type="NCBI Taxonomy" id="286306"/>
    <lineage>
        <taxon>Eukaryota</taxon>
        <taxon>Metazoa</taxon>
        <taxon>Ecdysozoa</taxon>
        <taxon>Arthropoda</taxon>
        <taxon>Hexapoda</taxon>
        <taxon>Insecta</taxon>
        <taxon>Pterygota</taxon>
        <taxon>Neoptera</taxon>
        <taxon>Endopterygota</taxon>
        <taxon>Hymenoptera</taxon>
        <taxon>Apocrita</taxon>
        <taxon>Aculeata</taxon>
        <taxon>Formicoidea</taxon>
        <taxon>Formicidae</taxon>
        <taxon>Myrmicinae</taxon>
        <taxon>Cardiocondyla</taxon>
    </lineage>
</organism>
<reference evidence="1 2" key="1">
    <citation type="submission" date="2023-03" db="EMBL/GenBank/DDBJ databases">
        <title>High recombination rates correlate with genetic variation in Cardiocondyla obscurior ants.</title>
        <authorList>
            <person name="Errbii M."/>
        </authorList>
    </citation>
    <scope>NUCLEOTIDE SEQUENCE [LARGE SCALE GENOMIC DNA]</scope>
    <source>
        <strain evidence="1">Alpha-2009</strain>
        <tissue evidence="1">Whole body</tissue>
    </source>
</reference>
<protein>
    <recommendedName>
        <fullName evidence="3">Secreted protein</fullName>
    </recommendedName>
</protein>
<proteinExistence type="predicted"/>
<gene>
    <name evidence="1" type="ORF">PUN28_014038</name>
</gene>